<dbReference type="InterPro" id="IPR049326">
    <property type="entry name" value="Rhodopsin_dom_fungi"/>
</dbReference>
<dbReference type="InterPro" id="IPR052337">
    <property type="entry name" value="SAT4-like"/>
</dbReference>
<dbReference type="GO" id="GO:0016020">
    <property type="term" value="C:membrane"/>
    <property type="evidence" value="ECO:0007669"/>
    <property type="project" value="UniProtKB-SubCell"/>
</dbReference>
<dbReference type="AlphaFoldDB" id="A0A1E1LG76"/>
<dbReference type="PANTHER" id="PTHR33048:SF110">
    <property type="entry name" value="UBID FAMILY DECARBOXYLASE"/>
    <property type="match status" value="1"/>
</dbReference>
<accession>A0A1E1LG76</accession>
<dbReference type="PANTHER" id="PTHR33048">
    <property type="entry name" value="PTH11-LIKE INTEGRAL MEMBRANE PROTEIN (AFU_ORTHOLOGUE AFUA_5G11245)"/>
    <property type="match status" value="1"/>
</dbReference>
<keyword evidence="3 7" id="KW-1133">Transmembrane helix</keyword>
<evidence type="ECO:0000313" key="10">
    <source>
        <dbReference type="Proteomes" id="UP000178912"/>
    </source>
</evidence>
<feature type="region of interest" description="Disordered" evidence="6">
    <location>
        <begin position="427"/>
        <end position="454"/>
    </location>
</feature>
<keyword evidence="4 7" id="KW-0472">Membrane</keyword>
<evidence type="ECO:0000256" key="4">
    <source>
        <dbReference type="ARBA" id="ARBA00023136"/>
    </source>
</evidence>
<feature type="transmembrane region" description="Helical" evidence="7">
    <location>
        <begin position="125"/>
        <end position="148"/>
    </location>
</feature>
<evidence type="ECO:0000256" key="3">
    <source>
        <dbReference type="ARBA" id="ARBA00022989"/>
    </source>
</evidence>
<gene>
    <name evidence="9" type="ORF">RAG0_14265</name>
</gene>
<comment type="subcellular location">
    <subcellularLocation>
        <location evidence="1">Membrane</location>
        <topology evidence="1">Multi-pass membrane protein</topology>
    </subcellularLocation>
</comment>
<organism evidence="9 10">
    <name type="scientific">Rhynchosporium agropyri</name>
    <dbReference type="NCBI Taxonomy" id="914238"/>
    <lineage>
        <taxon>Eukaryota</taxon>
        <taxon>Fungi</taxon>
        <taxon>Dikarya</taxon>
        <taxon>Ascomycota</taxon>
        <taxon>Pezizomycotina</taxon>
        <taxon>Leotiomycetes</taxon>
        <taxon>Helotiales</taxon>
        <taxon>Ploettnerulaceae</taxon>
        <taxon>Rhynchosporium</taxon>
    </lineage>
</organism>
<evidence type="ECO:0000256" key="6">
    <source>
        <dbReference type="SAM" id="MobiDB-lite"/>
    </source>
</evidence>
<protein>
    <submittedName>
        <fullName evidence="9">Related to integral membrane protein PTH11</fullName>
    </submittedName>
</protein>
<reference evidence="10" key="1">
    <citation type="submission" date="2016-03" db="EMBL/GenBank/DDBJ databases">
        <authorList>
            <person name="Guldener U."/>
        </authorList>
    </citation>
    <scope>NUCLEOTIDE SEQUENCE [LARGE SCALE GENOMIC DNA]</scope>
    <source>
        <strain evidence="10">04CH-RAC-A.6.1</strain>
    </source>
</reference>
<evidence type="ECO:0000256" key="2">
    <source>
        <dbReference type="ARBA" id="ARBA00022692"/>
    </source>
</evidence>
<evidence type="ECO:0000259" key="8">
    <source>
        <dbReference type="Pfam" id="PF20684"/>
    </source>
</evidence>
<feature type="transmembrane region" description="Helical" evidence="7">
    <location>
        <begin position="208"/>
        <end position="228"/>
    </location>
</feature>
<keyword evidence="10" id="KW-1185">Reference proteome</keyword>
<keyword evidence="2 7" id="KW-0812">Transmembrane</keyword>
<feature type="transmembrane region" description="Helical" evidence="7">
    <location>
        <begin position="91"/>
        <end position="113"/>
    </location>
</feature>
<feature type="region of interest" description="Disordered" evidence="6">
    <location>
        <begin position="393"/>
        <end position="412"/>
    </location>
</feature>
<dbReference type="Pfam" id="PF20684">
    <property type="entry name" value="Fung_rhodopsin"/>
    <property type="match status" value="1"/>
</dbReference>
<feature type="transmembrane region" description="Helical" evidence="7">
    <location>
        <begin position="177"/>
        <end position="196"/>
    </location>
</feature>
<proteinExistence type="inferred from homology"/>
<dbReference type="Proteomes" id="UP000178912">
    <property type="component" value="Unassembled WGS sequence"/>
</dbReference>
<dbReference type="EMBL" id="FJUX01000116">
    <property type="protein sequence ID" value="CZT09526.1"/>
    <property type="molecule type" value="Genomic_DNA"/>
</dbReference>
<feature type="transmembrane region" description="Helical" evidence="7">
    <location>
        <begin position="240"/>
        <end position="262"/>
    </location>
</feature>
<evidence type="ECO:0000313" key="9">
    <source>
        <dbReference type="EMBL" id="CZT09526.1"/>
    </source>
</evidence>
<feature type="domain" description="Rhodopsin" evidence="8">
    <location>
        <begin position="23"/>
        <end position="264"/>
    </location>
</feature>
<feature type="transmembrane region" description="Helical" evidence="7">
    <location>
        <begin position="12"/>
        <end position="30"/>
    </location>
</feature>
<evidence type="ECO:0000256" key="7">
    <source>
        <dbReference type="SAM" id="Phobius"/>
    </source>
</evidence>
<evidence type="ECO:0000256" key="1">
    <source>
        <dbReference type="ARBA" id="ARBA00004141"/>
    </source>
</evidence>
<feature type="transmembrane region" description="Helical" evidence="7">
    <location>
        <begin position="42"/>
        <end position="62"/>
    </location>
</feature>
<name>A0A1E1LG76_9HELO</name>
<evidence type="ECO:0000256" key="5">
    <source>
        <dbReference type="ARBA" id="ARBA00038359"/>
    </source>
</evidence>
<dbReference type="OrthoDB" id="3903189at2759"/>
<comment type="similarity">
    <text evidence="5">Belongs to the SAT4 family.</text>
</comment>
<sequence>MALSLLAESWTWYALACLIVITRYVSRYYQLGSIKAAQADDYIMAFVFCFYTVVITGTNILAHLDTNLMLPEEIPLLTPESIASRIRGSKLVVLVEQSMIMTQWGCKICLLLLYNKITMGLKAHFAVKVVAAYAITGWVIMEVLYFGVWCRPFDGSWAVPVKEAQCATGVHHMTTNAIFNISSDIMMLCIPLPLLINSQLPKTNKLILCVLFSLGIFVILCAALNKYYSFAHPWSIMWTFWYVREASTAVFVANMPMCWSLMRRIFKLRAFNGLSSGAKPGRNGYAYDNRSKTKSQPVATSYTNVGRSVAMASKAEGSRVDRTERQGGGVNWWEGKTDANGVKLGRSESEEYIIGNGGKSAVPLEIWESRDVTVDRGSVRDAPGVVACVTTPGLVRPKPSKNGDNIDRGMRTGMYDGTEKAFSNRTTVTSITGGHLPTGRKSESDSSRSGRLSR</sequence>